<keyword evidence="1" id="KW-0472">Membrane</keyword>
<evidence type="ECO:0000313" key="2">
    <source>
        <dbReference type="EMBL" id="PAB58561.1"/>
    </source>
</evidence>
<feature type="transmembrane region" description="Helical" evidence="1">
    <location>
        <begin position="34"/>
        <end position="54"/>
    </location>
</feature>
<name>A0A267MG55_9FIRM</name>
<dbReference type="Proteomes" id="UP000216024">
    <property type="component" value="Unassembled WGS sequence"/>
</dbReference>
<comment type="caution">
    <text evidence="2">The sequence shown here is derived from an EMBL/GenBank/DDBJ whole genome shotgun (WGS) entry which is preliminary data.</text>
</comment>
<accession>A0A267MG55</accession>
<dbReference type="EMBL" id="NIBG01000014">
    <property type="protein sequence ID" value="PAB58561.1"/>
    <property type="molecule type" value="Genomic_DNA"/>
</dbReference>
<keyword evidence="1" id="KW-1133">Transmembrane helix</keyword>
<proteinExistence type="predicted"/>
<reference evidence="2 3" key="1">
    <citation type="submission" date="2017-06" db="EMBL/GenBank/DDBJ databases">
        <title>Draft genome sequence of anaerobic fermentative bacterium Anaeromicrobium sediminis DY2726D isolated from West Pacific Ocean sediments.</title>
        <authorList>
            <person name="Zeng X."/>
        </authorList>
    </citation>
    <scope>NUCLEOTIDE SEQUENCE [LARGE SCALE GENOMIC DNA]</scope>
    <source>
        <strain evidence="2 3">DY2726D</strain>
    </source>
</reference>
<organism evidence="2 3">
    <name type="scientific">Anaeromicrobium sediminis</name>
    <dbReference type="NCBI Taxonomy" id="1478221"/>
    <lineage>
        <taxon>Bacteria</taxon>
        <taxon>Bacillati</taxon>
        <taxon>Bacillota</taxon>
        <taxon>Clostridia</taxon>
        <taxon>Peptostreptococcales</taxon>
        <taxon>Thermotaleaceae</taxon>
        <taxon>Anaeromicrobium</taxon>
    </lineage>
</organism>
<evidence type="ECO:0000256" key="1">
    <source>
        <dbReference type="SAM" id="Phobius"/>
    </source>
</evidence>
<keyword evidence="3" id="KW-1185">Reference proteome</keyword>
<dbReference type="OrthoDB" id="1756838at2"/>
<evidence type="ECO:0000313" key="3">
    <source>
        <dbReference type="Proteomes" id="UP000216024"/>
    </source>
</evidence>
<dbReference type="RefSeq" id="WP_095134504.1">
    <property type="nucleotide sequence ID" value="NZ_NIBG01000014.1"/>
</dbReference>
<protein>
    <submittedName>
        <fullName evidence="2">Asparagine synthase</fullName>
    </submittedName>
</protein>
<keyword evidence="1" id="KW-0812">Transmembrane</keyword>
<sequence length="57" mass="5925">MRIREGLIPTLLGTAVTATGAALAMNSKKKDDKVGWGLMGLGIAHIALGAIDLVEHK</sequence>
<gene>
    <name evidence="2" type="ORF">CCE28_14795</name>
</gene>
<dbReference type="AlphaFoldDB" id="A0A267MG55"/>